<keyword evidence="2" id="KW-1185">Reference proteome</keyword>
<gene>
    <name evidence="1" type="ORF">Vbra_3986</name>
</gene>
<dbReference type="EMBL" id="CDMY01000254">
    <property type="protein sequence ID" value="CEL97142.1"/>
    <property type="molecule type" value="Genomic_DNA"/>
</dbReference>
<evidence type="ECO:0000313" key="2">
    <source>
        <dbReference type="Proteomes" id="UP000041254"/>
    </source>
</evidence>
<name>A0A0G4EKT1_VITBC</name>
<sequence length="69" mass="8623">MHLRKIPMSIRIEWAELDRFVRSHQLKYAVNLVRWLEEEMPRQRWLIERCARMAISDFYYLYVQPRVQG</sequence>
<reference evidence="1 2" key="1">
    <citation type="submission" date="2014-11" db="EMBL/GenBank/DDBJ databases">
        <authorList>
            <person name="Zhu J."/>
            <person name="Qi W."/>
            <person name="Song R."/>
        </authorList>
    </citation>
    <scope>NUCLEOTIDE SEQUENCE [LARGE SCALE GENOMIC DNA]</scope>
</reference>
<dbReference type="VEuPathDB" id="CryptoDB:Vbra_3986"/>
<evidence type="ECO:0000313" key="1">
    <source>
        <dbReference type="EMBL" id="CEL97142.1"/>
    </source>
</evidence>
<dbReference type="Proteomes" id="UP000041254">
    <property type="component" value="Unassembled WGS sequence"/>
</dbReference>
<dbReference type="AlphaFoldDB" id="A0A0G4EKT1"/>
<accession>A0A0G4EKT1</accession>
<organism evidence="1 2">
    <name type="scientific">Vitrella brassicaformis (strain CCMP3155)</name>
    <dbReference type="NCBI Taxonomy" id="1169540"/>
    <lineage>
        <taxon>Eukaryota</taxon>
        <taxon>Sar</taxon>
        <taxon>Alveolata</taxon>
        <taxon>Colpodellida</taxon>
        <taxon>Vitrellaceae</taxon>
        <taxon>Vitrella</taxon>
    </lineage>
</organism>
<proteinExistence type="predicted"/>
<protein>
    <submittedName>
        <fullName evidence="1">Uncharacterized protein</fullName>
    </submittedName>
</protein>
<dbReference type="InParanoid" id="A0A0G4EKT1"/>